<gene>
    <name evidence="1" type="ORF">Gohar_016441</name>
</gene>
<keyword evidence="2" id="KW-1185">Reference proteome</keyword>
<name>A0A7J9G2S0_9ROSI</name>
<dbReference type="EMBL" id="JABFAD010000002">
    <property type="protein sequence ID" value="MBA0791899.1"/>
    <property type="molecule type" value="Genomic_DNA"/>
</dbReference>
<proteinExistence type="predicted"/>
<comment type="caution">
    <text evidence="1">The sequence shown here is derived from an EMBL/GenBank/DDBJ whole genome shotgun (WGS) entry which is preliminary data.</text>
</comment>
<dbReference type="Proteomes" id="UP000593560">
    <property type="component" value="Unassembled WGS sequence"/>
</dbReference>
<evidence type="ECO:0000313" key="1">
    <source>
        <dbReference type="EMBL" id="MBA0791899.1"/>
    </source>
</evidence>
<accession>A0A7J9G2S0</accession>
<dbReference type="AlphaFoldDB" id="A0A7J9G2S0"/>
<protein>
    <submittedName>
        <fullName evidence="1">Uncharacterized protein</fullName>
    </submittedName>
</protein>
<dbReference type="PANTHER" id="PTHR31656">
    <property type="entry name" value="ROOT CAP DOMAIN-CONTAINING PROTEIN"/>
    <property type="match status" value="1"/>
</dbReference>
<dbReference type="InterPro" id="IPR009646">
    <property type="entry name" value="Root_cap"/>
</dbReference>
<sequence>IVDRKLNCNAPGAACLDPRFIGSDGIVFYFHRKSNEHFSLAKRTATWDEEFDHMRFSYNGNVIVISKGHLSPWKSPKSYLTVERTSDKNSVLMTLPDIAEILVNLVMVTREDDRIPNYQIPSDDCFAHLELQFKFYRLSSKIERVLGRTYQPNFMNHAKPGTAMPIVGGEDKYRTSSLLAADRYTCKCSPARASD</sequence>
<dbReference type="Pfam" id="PF06830">
    <property type="entry name" value="Root_cap"/>
    <property type="match status" value="1"/>
</dbReference>
<evidence type="ECO:0000313" key="2">
    <source>
        <dbReference type="Proteomes" id="UP000593560"/>
    </source>
</evidence>
<reference evidence="1 2" key="1">
    <citation type="journal article" date="2019" name="Genome Biol. Evol.">
        <title>Insights into the evolution of the New World diploid cottons (Gossypium, subgenus Houzingenia) based on genome sequencing.</title>
        <authorList>
            <person name="Grover C.E."/>
            <person name="Arick M.A. 2nd"/>
            <person name="Thrash A."/>
            <person name="Conover J.L."/>
            <person name="Sanders W.S."/>
            <person name="Peterson D.G."/>
            <person name="Frelichowski J.E."/>
            <person name="Scheffler J.A."/>
            <person name="Scheffler B.E."/>
            <person name="Wendel J.F."/>
        </authorList>
    </citation>
    <scope>NUCLEOTIDE SEQUENCE [LARGE SCALE GENOMIC DNA]</scope>
    <source>
        <strain evidence="1">0</strain>
        <tissue evidence="1">Leaf</tissue>
    </source>
</reference>
<organism evidence="1 2">
    <name type="scientific">Gossypium harknessii</name>
    <dbReference type="NCBI Taxonomy" id="34285"/>
    <lineage>
        <taxon>Eukaryota</taxon>
        <taxon>Viridiplantae</taxon>
        <taxon>Streptophyta</taxon>
        <taxon>Embryophyta</taxon>
        <taxon>Tracheophyta</taxon>
        <taxon>Spermatophyta</taxon>
        <taxon>Magnoliopsida</taxon>
        <taxon>eudicotyledons</taxon>
        <taxon>Gunneridae</taxon>
        <taxon>Pentapetalae</taxon>
        <taxon>rosids</taxon>
        <taxon>malvids</taxon>
        <taxon>Malvales</taxon>
        <taxon>Malvaceae</taxon>
        <taxon>Malvoideae</taxon>
        <taxon>Gossypium</taxon>
    </lineage>
</organism>
<dbReference type="OrthoDB" id="2012063at2759"/>
<feature type="non-terminal residue" evidence="1">
    <location>
        <position position="195"/>
    </location>
</feature>